<feature type="domain" description="SsuA/THI5-like" evidence="2">
    <location>
        <begin position="51"/>
        <end position="263"/>
    </location>
</feature>
<keyword evidence="4" id="KW-1185">Reference proteome</keyword>
<keyword evidence="1" id="KW-0732">Signal</keyword>
<feature type="chain" id="PRO_5003108114" evidence="1">
    <location>
        <begin position="25"/>
        <end position="346"/>
    </location>
</feature>
<evidence type="ECO:0000256" key="1">
    <source>
        <dbReference type="SAM" id="SignalP"/>
    </source>
</evidence>
<dbReference type="Gene3D" id="3.40.190.10">
    <property type="entry name" value="Periplasmic binding protein-like II"/>
    <property type="match status" value="2"/>
</dbReference>
<dbReference type="AlphaFoldDB" id="D7WBU0"/>
<dbReference type="Proteomes" id="UP000004208">
    <property type="component" value="Unassembled WGS sequence"/>
</dbReference>
<dbReference type="STRING" id="585529.HMPREF0291_10579"/>
<evidence type="ECO:0000259" key="2">
    <source>
        <dbReference type="Pfam" id="PF09084"/>
    </source>
</evidence>
<dbReference type="RefSeq" id="WP_005287672.1">
    <property type="nucleotide sequence ID" value="NZ_CM000961.1"/>
</dbReference>
<dbReference type="Pfam" id="PF09084">
    <property type="entry name" value="NMT1"/>
    <property type="match status" value="1"/>
</dbReference>
<comment type="caution">
    <text evidence="3">The sequence shown here is derived from an EMBL/GenBank/DDBJ whole genome shotgun (WGS) entry which is preliminary data.</text>
</comment>
<dbReference type="eggNOG" id="COG0715">
    <property type="taxonomic scope" value="Bacteria"/>
</dbReference>
<dbReference type="InterPro" id="IPR015168">
    <property type="entry name" value="SsuA/THI5"/>
</dbReference>
<dbReference type="PANTHER" id="PTHR31528">
    <property type="entry name" value="4-AMINO-5-HYDROXYMETHYL-2-METHYLPYRIMIDINE PHOSPHATE SYNTHASE THI11-RELATED"/>
    <property type="match status" value="1"/>
</dbReference>
<dbReference type="HOGENOM" id="CLU_028871_6_1_11"/>
<evidence type="ECO:0000313" key="4">
    <source>
        <dbReference type="Proteomes" id="UP000004208"/>
    </source>
</evidence>
<organism evidence="3 4">
    <name type="scientific">Corynebacterium genitalium ATCC 33030</name>
    <dbReference type="NCBI Taxonomy" id="585529"/>
    <lineage>
        <taxon>Bacteria</taxon>
        <taxon>Bacillati</taxon>
        <taxon>Actinomycetota</taxon>
        <taxon>Actinomycetes</taxon>
        <taxon>Mycobacteriales</taxon>
        <taxon>Corynebacteriaceae</taxon>
        <taxon>Corynebacterium</taxon>
    </lineage>
</organism>
<evidence type="ECO:0000313" key="3">
    <source>
        <dbReference type="EMBL" id="EFK55321.1"/>
    </source>
</evidence>
<dbReference type="GO" id="GO:0009228">
    <property type="term" value="P:thiamine biosynthetic process"/>
    <property type="evidence" value="ECO:0007669"/>
    <property type="project" value="InterPro"/>
</dbReference>
<accession>D7WBU0</accession>
<reference evidence="3" key="1">
    <citation type="submission" date="2010-06" db="EMBL/GenBank/DDBJ databases">
        <authorList>
            <person name="Muzny D."/>
            <person name="Qin X."/>
            <person name="Buhay C."/>
            <person name="Dugan-Rocha S."/>
            <person name="Ding Y."/>
            <person name="Chen G."/>
            <person name="Hawes A."/>
            <person name="Holder M."/>
            <person name="Jhangiani S."/>
            <person name="Johnson A."/>
            <person name="Khan Z."/>
            <person name="Li Z."/>
            <person name="Liu W."/>
            <person name="Liu X."/>
            <person name="Perez L."/>
            <person name="Shen H."/>
            <person name="Wang Q."/>
            <person name="Watt J."/>
            <person name="Xi L."/>
            <person name="Xin Y."/>
            <person name="Zhou J."/>
            <person name="Deng J."/>
            <person name="Jiang H."/>
            <person name="Liu Y."/>
            <person name="Qu J."/>
            <person name="Song X.-Z."/>
            <person name="Zhang L."/>
            <person name="Villasana D."/>
            <person name="Johnson A."/>
            <person name="Liu J."/>
            <person name="Liyanage D."/>
            <person name="Lorensuhewa L."/>
            <person name="Robinson T."/>
            <person name="Song A."/>
            <person name="Song B.-B."/>
            <person name="Dinh H."/>
            <person name="Thornton R."/>
            <person name="Coyle M."/>
            <person name="Francisco L."/>
            <person name="Jackson L."/>
            <person name="Javaid M."/>
            <person name="Korchina V."/>
            <person name="Kovar C."/>
            <person name="Mata R."/>
            <person name="Mathew T."/>
            <person name="Ngo R."/>
            <person name="Nguyen L."/>
            <person name="Nguyen N."/>
            <person name="Okwuonu G."/>
            <person name="Ongeri F."/>
            <person name="Pham C."/>
            <person name="Simmons D."/>
            <person name="Wilczek-Boney K."/>
            <person name="Hale W."/>
            <person name="Jakkamsetti A."/>
            <person name="Pham P."/>
            <person name="Ruth R."/>
            <person name="San Lucas F."/>
            <person name="Warren J."/>
            <person name="Zhang J."/>
            <person name="Zhao Z."/>
            <person name="Zhou C."/>
            <person name="Zhu D."/>
            <person name="Lee S."/>
            <person name="Bess C."/>
            <person name="Blankenburg K."/>
            <person name="Forbes L."/>
            <person name="Fu Q."/>
            <person name="Gubbala S."/>
            <person name="Hirani K."/>
            <person name="Jayaseelan J.C."/>
            <person name="Lara F."/>
            <person name="Munidasa M."/>
            <person name="Palculict T."/>
            <person name="Patil S."/>
            <person name="Pu L.-L."/>
            <person name="Saada N."/>
            <person name="Tang L."/>
            <person name="Weissenberger G."/>
            <person name="Zhu Y."/>
            <person name="Hemphill L."/>
            <person name="Shang Y."/>
            <person name="Youmans B."/>
            <person name="Ayvaz T."/>
            <person name="Ross M."/>
            <person name="Santibanez J."/>
            <person name="Aqrawi P."/>
            <person name="Gross S."/>
            <person name="Joshi V."/>
            <person name="Fowler G."/>
            <person name="Nazareth L."/>
            <person name="Reid J."/>
            <person name="Worley K."/>
            <person name="Petrosino J."/>
            <person name="Highlander S."/>
            <person name="Gibbs R."/>
        </authorList>
    </citation>
    <scope>NUCLEOTIDE SEQUENCE [LARGE SCALE GENOMIC DNA]</scope>
    <source>
        <strain evidence="3">ATCC 33030</strain>
    </source>
</reference>
<name>D7WBU0_9CORY</name>
<dbReference type="EMBL" id="ACLJ02000001">
    <property type="protein sequence ID" value="EFK55321.1"/>
    <property type="molecule type" value="Genomic_DNA"/>
</dbReference>
<proteinExistence type="predicted"/>
<dbReference type="PROSITE" id="PS51257">
    <property type="entry name" value="PROKAR_LIPOPROTEIN"/>
    <property type="match status" value="1"/>
</dbReference>
<protein>
    <submittedName>
        <fullName evidence="3">NMT1/THI5-like protein</fullName>
    </submittedName>
</protein>
<sequence>MKISKKLAVFMAALAGVFMLTACADSADQAGGGAGGAGGDKIRIALDWTPNTNHTGLYVAINKGYFKDAGLDVEVLPYNDSNPDLMVDAGQAEFGVSFQDTATITMAAGADVRSVLAVQQTWSTEVSVLADRDEIKSPADLDGLTYGGFANPSEEATMRGVIQAAGGKGDIETVTLGTSAYEALYNGDVDFTVPFVAWEGIEAADRGVELKNFAYTDYGFPDCYNVIILGNGTWLEKNPEQAKKFVQALQRGYQDSVDDPDAAAQILHEENSDLLTDVDFLKRSQRMLAEKYMLDEGGKFGRQTEEHWAELGTFLGEQGLLVDANNKPLTEDPDWSTYFTNEYLAD</sequence>
<dbReference type="InterPro" id="IPR027939">
    <property type="entry name" value="NMT1/THI5"/>
</dbReference>
<dbReference type="PANTHER" id="PTHR31528:SF3">
    <property type="entry name" value="THIAMINE BIOSYNTHESIS PROTEIN HI_0357-RELATED"/>
    <property type="match status" value="1"/>
</dbReference>
<gene>
    <name evidence="3" type="ORF">HMPREF0291_10579</name>
</gene>
<dbReference type="SUPFAM" id="SSF53850">
    <property type="entry name" value="Periplasmic binding protein-like II"/>
    <property type="match status" value="1"/>
</dbReference>
<feature type="signal peptide" evidence="1">
    <location>
        <begin position="1"/>
        <end position="24"/>
    </location>
</feature>